<evidence type="ECO:0000256" key="4">
    <source>
        <dbReference type="SAM" id="MobiDB-lite"/>
    </source>
</evidence>
<reference evidence="6 7" key="1">
    <citation type="submission" date="2015-12" db="EMBL/GenBank/DDBJ databases">
        <title>The genome of Folsomia candida.</title>
        <authorList>
            <person name="Faddeeva A."/>
            <person name="Derks M.F."/>
            <person name="Anvar Y."/>
            <person name="Smit S."/>
            <person name="Van Straalen N."/>
            <person name="Roelofs D."/>
        </authorList>
    </citation>
    <scope>NUCLEOTIDE SEQUENCE [LARGE SCALE GENOMIC DNA]</scope>
    <source>
        <strain evidence="6 7">VU population</strain>
        <tissue evidence="6">Whole body</tissue>
    </source>
</reference>
<dbReference type="InterPro" id="IPR013098">
    <property type="entry name" value="Ig_I-set"/>
</dbReference>
<dbReference type="GO" id="GO:0050808">
    <property type="term" value="P:synapse organization"/>
    <property type="evidence" value="ECO:0007669"/>
    <property type="project" value="TreeGrafter"/>
</dbReference>
<evidence type="ECO:0000256" key="3">
    <source>
        <dbReference type="ARBA" id="ARBA00023319"/>
    </source>
</evidence>
<dbReference type="GO" id="GO:0007156">
    <property type="term" value="P:homophilic cell adhesion via plasma membrane adhesion molecules"/>
    <property type="evidence" value="ECO:0007669"/>
    <property type="project" value="TreeGrafter"/>
</dbReference>
<evidence type="ECO:0000259" key="5">
    <source>
        <dbReference type="PROSITE" id="PS50835"/>
    </source>
</evidence>
<name>A0A226EIX5_FOLCA</name>
<sequence>SGVQRFESDSLTFSPQNNHVLIIDPILWHTFTYFPLAVKNIIMKLRRFTLVAIILLICDLASARRARGKGRKGGLNTNTRVPPGGQWRDTDTAKYYTNSKGARIIKSSHFDLEFTLGHKINFMCVAKGHPRPHITWFKDGIELYSHSYLQVHEWREGNERIKSKMEIDPTTQMDAGIYECYADNKYAVDKRTFRTDFITSFD</sequence>
<gene>
    <name evidence="6" type="ORF">Fcan01_07896</name>
</gene>
<proteinExistence type="predicted"/>
<feature type="region of interest" description="Disordered" evidence="4">
    <location>
        <begin position="68"/>
        <end position="87"/>
    </location>
</feature>
<dbReference type="InterPro" id="IPR013783">
    <property type="entry name" value="Ig-like_fold"/>
</dbReference>
<organism evidence="6 7">
    <name type="scientific">Folsomia candida</name>
    <name type="common">Springtail</name>
    <dbReference type="NCBI Taxonomy" id="158441"/>
    <lineage>
        <taxon>Eukaryota</taxon>
        <taxon>Metazoa</taxon>
        <taxon>Ecdysozoa</taxon>
        <taxon>Arthropoda</taxon>
        <taxon>Hexapoda</taxon>
        <taxon>Collembola</taxon>
        <taxon>Entomobryomorpha</taxon>
        <taxon>Isotomoidea</taxon>
        <taxon>Isotomidae</taxon>
        <taxon>Proisotominae</taxon>
        <taxon>Folsomia</taxon>
    </lineage>
</organism>
<dbReference type="EMBL" id="LNIX01000003">
    <property type="protein sequence ID" value="OXA56711.1"/>
    <property type="molecule type" value="Genomic_DNA"/>
</dbReference>
<keyword evidence="3" id="KW-0393">Immunoglobulin domain</keyword>
<dbReference type="OMA" id="VLICKAK"/>
<dbReference type="CDD" id="cd00096">
    <property type="entry name" value="Ig"/>
    <property type="match status" value="1"/>
</dbReference>
<evidence type="ECO:0000256" key="1">
    <source>
        <dbReference type="ARBA" id="ARBA00022729"/>
    </source>
</evidence>
<feature type="non-terminal residue" evidence="6">
    <location>
        <position position="1"/>
    </location>
</feature>
<accession>A0A226EIX5</accession>
<dbReference type="FunFam" id="2.60.40.10:FF:000032">
    <property type="entry name" value="palladin isoform X1"/>
    <property type="match status" value="1"/>
</dbReference>
<dbReference type="SMART" id="SM00408">
    <property type="entry name" value="IGc2"/>
    <property type="match status" value="1"/>
</dbReference>
<dbReference type="GO" id="GO:0030424">
    <property type="term" value="C:axon"/>
    <property type="evidence" value="ECO:0007669"/>
    <property type="project" value="TreeGrafter"/>
</dbReference>
<keyword evidence="1" id="KW-0732">Signal</keyword>
<feature type="domain" description="Ig-like" evidence="5">
    <location>
        <begin position="117"/>
        <end position="194"/>
    </location>
</feature>
<comment type="caution">
    <text evidence="6">The sequence shown here is derived from an EMBL/GenBank/DDBJ whole genome shotgun (WGS) entry which is preliminary data.</text>
</comment>
<protein>
    <submittedName>
        <fullName evidence="6">Contactin-2</fullName>
    </submittedName>
</protein>
<evidence type="ECO:0000313" key="6">
    <source>
        <dbReference type="EMBL" id="OXA56711.1"/>
    </source>
</evidence>
<dbReference type="InterPro" id="IPR050958">
    <property type="entry name" value="Cell_Adh-Cytoskel_Orgn"/>
</dbReference>
<dbReference type="Proteomes" id="UP000198287">
    <property type="component" value="Unassembled WGS sequence"/>
</dbReference>
<dbReference type="InterPro" id="IPR036179">
    <property type="entry name" value="Ig-like_dom_sf"/>
</dbReference>
<dbReference type="GO" id="GO:0008046">
    <property type="term" value="F:axon guidance receptor activity"/>
    <property type="evidence" value="ECO:0007669"/>
    <property type="project" value="TreeGrafter"/>
</dbReference>
<dbReference type="InterPro" id="IPR003598">
    <property type="entry name" value="Ig_sub2"/>
</dbReference>
<evidence type="ECO:0000313" key="7">
    <source>
        <dbReference type="Proteomes" id="UP000198287"/>
    </source>
</evidence>
<dbReference type="PANTHER" id="PTHR45080:SF8">
    <property type="entry name" value="IG-LIKE DOMAIN-CONTAINING PROTEIN"/>
    <property type="match status" value="1"/>
</dbReference>
<dbReference type="GO" id="GO:0043025">
    <property type="term" value="C:neuronal cell body"/>
    <property type="evidence" value="ECO:0007669"/>
    <property type="project" value="TreeGrafter"/>
</dbReference>
<dbReference type="OrthoDB" id="6127080at2759"/>
<dbReference type="AlphaFoldDB" id="A0A226EIX5"/>
<keyword evidence="7" id="KW-1185">Reference proteome</keyword>
<dbReference type="SUPFAM" id="SSF48726">
    <property type="entry name" value="Immunoglobulin"/>
    <property type="match status" value="1"/>
</dbReference>
<keyword evidence="2" id="KW-1015">Disulfide bond</keyword>
<dbReference type="Gene3D" id="2.60.40.10">
    <property type="entry name" value="Immunoglobulins"/>
    <property type="match status" value="1"/>
</dbReference>
<evidence type="ECO:0000256" key="2">
    <source>
        <dbReference type="ARBA" id="ARBA00023157"/>
    </source>
</evidence>
<dbReference type="InterPro" id="IPR007110">
    <property type="entry name" value="Ig-like_dom"/>
</dbReference>
<dbReference type="PROSITE" id="PS50835">
    <property type="entry name" value="IG_LIKE"/>
    <property type="match status" value="1"/>
</dbReference>
<dbReference type="Pfam" id="PF07679">
    <property type="entry name" value="I-set"/>
    <property type="match status" value="1"/>
</dbReference>
<dbReference type="PANTHER" id="PTHR45080">
    <property type="entry name" value="CONTACTIN 5"/>
    <property type="match status" value="1"/>
</dbReference>
<dbReference type="GO" id="GO:0005886">
    <property type="term" value="C:plasma membrane"/>
    <property type="evidence" value="ECO:0007669"/>
    <property type="project" value="TreeGrafter"/>
</dbReference>